<dbReference type="InterPro" id="IPR035965">
    <property type="entry name" value="PAS-like_dom_sf"/>
</dbReference>
<reference evidence="5" key="1">
    <citation type="submission" date="2020-09" db="EMBL/GenBank/DDBJ databases">
        <title>A novel bacterium of genus Mangrovicoccus, isolated from South China Sea.</title>
        <authorList>
            <person name="Huang H."/>
            <person name="Mo K."/>
            <person name="Hu Y."/>
        </authorList>
    </citation>
    <scope>NUCLEOTIDE SEQUENCE</scope>
    <source>
        <strain evidence="5">HB182678</strain>
    </source>
</reference>
<keyword evidence="1" id="KW-0285">Flavoprotein</keyword>
<dbReference type="CDD" id="cd00130">
    <property type="entry name" value="PAS"/>
    <property type="match status" value="1"/>
</dbReference>
<evidence type="ECO:0000256" key="2">
    <source>
        <dbReference type="ARBA" id="ARBA00022643"/>
    </source>
</evidence>
<accession>A0A8J6YVD3</accession>
<dbReference type="AlphaFoldDB" id="A0A8J6YVD3"/>
<dbReference type="Pfam" id="PF13426">
    <property type="entry name" value="PAS_9"/>
    <property type="match status" value="1"/>
</dbReference>
<proteinExistence type="predicted"/>
<keyword evidence="3" id="KW-0157">Chromophore</keyword>
<comment type="caution">
    <text evidence="5">The sequence shown here is derived from an EMBL/GenBank/DDBJ whole genome shotgun (WGS) entry which is preliminary data.</text>
</comment>
<gene>
    <name evidence="5" type="ORF">ICN82_08985</name>
</gene>
<evidence type="ECO:0000259" key="4">
    <source>
        <dbReference type="PROSITE" id="PS50112"/>
    </source>
</evidence>
<dbReference type="PANTHER" id="PTHR47429:SF2">
    <property type="entry name" value="PROTEIN TWIN LOV 1"/>
    <property type="match status" value="1"/>
</dbReference>
<name>A0A8J6YVD3_9RHOB</name>
<evidence type="ECO:0000313" key="5">
    <source>
        <dbReference type="EMBL" id="MBE3638332.1"/>
    </source>
</evidence>
<keyword evidence="2" id="KW-0288">FMN</keyword>
<dbReference type="InterPro" id="IPR000014">
    <property type="entry name" value="PAS"/>
</dbReference>
<sequence>MSITRKSHAFILSVRIPLTLADTRQPDAPLVLANPAFEELTGYPLEEVEGHNCRFLQGGIPQPEARSEIRAAIEEEREVQVMLKNRHRDGTVFDNLLFMYPLGEGLFLGSQFRMPATARIDSTIARHQEIVGVANALAEEMAGQRLKINRTSSDAVAQTVRAWMAKGY</sequence>
<dbReference type="SUPFAM" id="SSF55785">
    <property type="entry name" value="PYP-like sensor domain (PAS domain)"/>
    <property type="match status" value="1"/>
</dbReference>
<evidence type="ECO:0000313" key="6">
    <source>
        <dbReference type="Proteomes" id="UP000609121"/>
    </source>
</evidence>
<dbReference type="Proteomes" id="UP000609121">
    <property type="component" value="Unassembled WGS sequence"/>
</dbReference>
<dbReference type="RefSeq" id="WP_193181839.1">
    <property type="nucleotide sequence ID" value="NZ_JACVXA010000021.1"/>
</dbReference>
<dbReference type="NCBIfam" id="TIGR00229">
    <property type="entry name" value="sensory_box"/>
    <property type="match status" value="1"/>
</dbReference>
<evidence type="ECO:0000256" key="3">
    <source>
        <dbReference type="ARBA" id="ARBA00022991"/>
    </source>
</evidence>
<organism evidence="5 6">
    <name type="scientific">Mangrovicoccus algicola</name>
    <dbReference type="NCBI Taxonomy" id="2771008"/>
    <lineage>
        <taxon>Bacteria</taxon>
        <taxon>Pseudomonadati</taxon>
        <taxon>Pseudomonadota</taxon>
        <taxon>Alphaproteobacteria</taxon>
        <taxon>Rhodobacterales</taxon>
        <taxon>Paracoccaceae</taxon>
        <taxon>Mangrovicoccus</taxon>
    </lineage>
</organism>
<dbReference type="Gene3D" id="3.30.450.20">
    <property type="entry name" value="PAS domain"/>
    <property type="match status" value="1"/>
</dbReference>
<keyword evidence="6" id="KW-1185">Reference proteome</keyword>
<dbReference type="PANTHER" id="PTHR47429">
    <property type="entry name" value="PROTEIN TWIN LOV 1"/>
    <property type="match status" value="1"/>
</dbReference>
<dbReference type="PROSITE" id="PS50112">
    <property type="entry name" value="PAS"/>
    <property type="match status" value="1"/>
</dbReference>
<feature type="domain" description="PAS" evidence="4">
    <location>
        <begin position="27"/>
        <end position="80"/>
    </location>
</feature>
<evidence type="ECO:0000256" key="1">
    <source>
        <dbReference type="ARBA" id="ARBA00022630"/>
    </source>
</evidence>
<protein>
    <submittedName>
        <fullName evidence="5">PAS domain-containing protein</fullName>
    </submittedName>
</protein>
<dbReference type="EMBL" id="JACVXA010000021">
    <property type="protein sequence ID" value="MBE3638332.1"/>
    <property type="molecule type" value="Genomic_DNA"/>
</dbReference>